<gene>
    <name evidence="11" type="primary">LOC107269268</name>
</gene>
<evidence type="ECO:0000256" key="6">
    <source>
        <dbReference type="ARBA" id="ARBA00023242"/>
    </source>
</evidence>
<evidence type="ECO:0000313" key="11">
    <source>
        <dbReference type="RefSeq" id="XP_024942288.1"/>
    </source>
</evidence>
<evidence type="ECO:0000313" key="10">
    <source>
        <dbReference type="Proteomes" id="UP000694920"/>
    </source>
</evidence>
<comment type="similarity">
    <text evidence="2">Belongs to the rad17/RAD24 family.</text>
</comment>
<keyword evidence="6" id="KW-0539">Nucleus</keyword>
<dbReference type="Gene3D" id="3.40.50.300">
    <property type="entry name" value="P-loop containing nucleotide triphosphate hydrolases"/>
    <property type="match status" value="1"/>
</dbReference>
<dbReference type="GO" id="GO:0006281">
    <property type="term" value="P:DNA repair"/>
    <property type="evidence" value="ECO:0007669"/>
    <property type="project" value="InterPro"/>
</dbReference>
<dbReference type="PANTHER" id="PTHR12172">
    <property type="entry name" value="CELL CYCLE CHECKPOINT PROTEIN RAD17"/>
    <property type="match status" value="1"/>
</dbReference>
<evidence type="ECO:0000256" key="2">
    <source>
        <dbReference type="ARBA" id="ARBA00006168"/>
    </source>
</evidence>
<dbReference type="SMART" id="SM00382">
    <property type="entry name" value="AAA"/>
    <property type="match status" value="1"/>
</dbReference>
<accession>A0AAJ7W2M2</accession>
<dbReference type="PANTHER" id="PTHR12172:SF0">
    <property type="entry name" value="CELL CYCLE CHECKPOINT PROTEIN RAD17"/>
    <property type="match status" value="1"/>
</dbReference>
<evidence type="ECO:0000256" key="5">
    <source>
        <dbReference type="ARBA" id="ARBA00022840"/>
    </source>
</evidence>
<feature type="domain" description="AAA+ ATPase" evidence="9">
    <location>
        <begin position="92"/>
        <end position="255"/>
    </location>
</feature>
<sequence>MSQSKKSKGDWLLPSFEIAPNTSHIKKRSSTDDSCSNKMNVEDDICTDPKRKSSNNLAALLMTCEPQQPSELAISRQKQKTIQEWLDSINGSPKALVLSGPSGCGKTVALKLLAKNSGFDVIEWITPVDQAMDENNRVMRQGERFEDFMVRATRYNSIFSKHSRRLLLVKDIPNVYLVEKDSFSDVLQKYFEMAREPLVFVVSDSGSSRLMQTLFSENIRKAFKLDVISIGAATATSMKNVLKRVSSILNLKGGHILNVTQENIDEILSNGIGDVRSAILNLIFISLKVPNNESHSECTVREESLGLLHGVGRVINPKRIPDGDSWKFVHDPDEIASLFQSQPGVFLGFLHGNYLNTIGGMDEAATCINILSLSDTLISEWRDPNLGRVALSYCIRGLMVTNEKPVSGWNPVRKGQHDDRTLQRDLGAAELRWYESRILSKTQKSENSVSVAEIEGIIE</sequence>
<protein>
    <submittedName>
        <fullName evidence="11">Cell cycle checkpoint protein RAD17</fullName>
    </submittedName>
</protein>
<evidence type="ECO:0000256" key="4">
    <source>
        <dbReference type="ARBA" id="ARBA00022763"/>
    </source>
</evidence>
<dbReference type="InterPro" id="IPR027417">
    <property type="entry name" value="P-loop_NTPase"/>
</dbReference>
<keyword evidence="7" id="KW-0131">Cell cycle</keyword>
<organism evidence="10 11">
    <name type="scientific">Cephus cinctus</name>
    <name type="common">Wheat stem sawfly</name>
    <dbReference type="NCBI Taxonomy" id="211228"/>
    <lineage>
        <taxon>Eukaryota</taxon>
        <taxon>Metazoa</taxon>
        <taxon>Ecdysozoa</taxon>
        <taxon>Arthropoda</taxon>
        <taxon>Hexapoda</taxon>
        <taxon>Insecta</taxon>
        <taxon>Pterygota</taxon>
        <taxon>Neoptera</taxon>
        <taxon>Endopterygota</taxon>
        <taxon>Hymenoptera</taxon>
        <taxon>Cephoidea</taxon>
        <taxon>Cephidae</taxon>
        <taxon>Cephus</taxon>
    </lineage>
</organism>
<dbReference type="Pfam" id="PF03215">
    <property type="entry name" value="Rad17"/>
    <property type="match status" value="1"/>
</dbReference>
<dbReference type="GO" id="GO:0003689">
    <property type="term" value="F:DNA clamp loader activity"/>
    <property type="evidence" value="ECO:0007669"/>
    <property type="project" value="TreeGrafter"/>
</dbReference>
<dbReference type="GeneID" id="107269268"/>
<dbReference type="InterPro" id="IPR003593">
    <property type="entry name" value="AAA+_ATPase"/>
</dbReference>
<evidence type="ECO:0000256" key="7">
    <source>
        <dbReference type="ARBA" id="ARBA00023306"/>
    </source>
</evidence>
<dbReference type="KEGG" id="ccin:107269268"/>
<dbReference type="GO" id="GO:0003682">
    <property type="term" value="F:chromatin binding"/>
    <property type="evidence" value="ECO:0007669"/>
    <property type="project" value="TreeGrafter"/>
</dbReference>
<comment type="subcellular location">
    <subcellularLocation>
        <location evidence="1">Nucleus</location>
    </subcellularLocation>
</comment>
<dbReference type="GO" id="GO:0005634">
    <property type="term" value="C:nucleus"/>
    <property type="evidence" value="ECO:0007669"/>
    <property type="project" value="UniProtKB-SubCell"/>
</dbReference>
<keyword evidence="4" id="KW-0227">DNA damage</keyword>
<keyword evidence="10" id="KW-1185">Reference proteome</keyword>
<name>A0AAJ7W2M2_CEPCN</name>
<dbReference type="Proteomes" id="UP000694920">
    <property type="component" value="Unplaced"/>
</dbReference>
<dbReference type="GO" id="GO:0000077">
    <property type="term" value="P:DNA damage checkpoint signaling"/>
    <property type="evidence" value="ECO:0007669"/>
    <property type="project" value="TreeGrafter"/>
</dbReference>
<dbReference type="RefSeq" id="XP_024942288.1">
    <property type="nucleotide sequence ID" value="XM_025086520.1"/>
</dbReference>
<dbReference type="GO" id="GO:0005524">
    <property type="term" value="F:ATP binding"/>
    <property type="evidence" value="ECO:0007669"/>
    <property type="project" value="UniProtKB-KW"/>
</dbReference>
<dbReference type="SUPFAM" id="SSF52540">
    <property type="entry name" value="P-loop containing nucleoside triphosphate hydrolases"/>
    <property type="match status" value="1"/>
</dbReference>
<keyword evidence="5" id="KW-0067">ATP-binding</keyword>
<evidence type="ECO:0000256" key="8">
    <source>
        <dbReference type="SAM" id="MobiDB-lite"/>
    </source>
</evidence>
<dbReference type="InterPro" id="IPR004582">
    <property type="entry name" value="Checkpoint_prot_Rad17_Rad24"/>
</dbReference>
<dbReference type="CTD" id="5884"/>
<feature type="region of interest" description="Disordered" evidence="8">
    <location>
        <begin position="23"/>
        <end position="43"/>
    </location>
</feature>
<proteinExistence type="inferred from homology"/>
<evidence type="ECO:0000256" key="3">
    <source>
        <dbReference type="ARBA" id="ARBA00022741"/>
    </source>
</evidence>
<reference evidence="11" key="1">
    <citation type="submission" date="2025-08" db="UniProtKB">
        <authorList>
            <consortium name="RefSeq"/>
        </authorList>
    </citation>
    <scope>IDENTIFICATION</scope>
</reference>
<evidence type="ECO:0000259" key="9">
    <source>
        <dbReference type="SMART" id="SM00382"/>
    </source>
</evidence>
<dbReference type="AlphaFoldDB" id="A0AAJ7W2M2"/>
<keyword evidence="3" id="KW-0547">Nucleotide-binding</keyword>
<dbReference type="GO" id="GO:0033314">
    <property type="term" value="P:mitotic DNA replication checkpoint signaling"/>
    <property type="evidence" value="ECO:0007669"/>
    <property type="project" value="TreeGrafter"/>
</dbReference>
<evidence type="ECO:0000256" key="1">
    <source>
        <dbReference type="ARBA" id="ARBA00004123"/>
    </source>
</evidence>